<dbReference type="AlphaFoldDB" id="A0A3N7I8B0"/>
<protein>
    <submittedName>
        <fullName evidence="1">Uncharacterized protein</fullName>
    </submittedName>
</protein>
<evidence type="ECO:0000313" key="2">
    <source>
        <dbReference type="Proteomes" id="UP000006729"/>
    </source>
</evidence>
<proteinExistence type="predicted"/>
<accession>A0A3N7I8B0</accession>
<gene>
    <name evidence="1" type="ORF">POPTR_019G069901</name>
</gene>
<dbReference type="Proteomes" id="UP000006729">
    <property type="component" value="Chromosome 19"/>
</dbReference>
<dbReference type="EMBL" id="CM009308">
    <property type="protein sequence ID" value="RQP03525.1"/>
    <property type="molecule type" value="Genomic_DNA"/>
</dbReference>
<reference evidence="1 2" key="1">
    <citation type="journal article" date="2006" name="Science">
        <title>The genome of black cottonwood, Populus trichocarpa (Torr. &amp; Gray).</title>
        <authorList>
            <person name="Tuskan G.A."/>
            <person name="Difazio S."/>
            <person name="Jansson S."/>
            <person name="Bohlmann J."/>
            <person name="Grigoriev I."/>
            <person name="Hellsten U."/>
            <person name="Putnam N."/>
            <person name="Ralph S."/>
            <person name="Rombauts S."/>
            <person name="Salamov A."/>
            <person name="Schein J."/>
            <person name="Sterck L."/>
            <person name="Aerts A."/>
            <person name="Bhalerao R.R."/>
            <person name="Bhalerao R.P."/>
            <person name="Blaudez D."/>
            <person name="Boerjan W."/>
            <person name="Brun A."/>
            <person name="Brunner A."/>
            <person name="Busov V."/>
            <person name="Campbell M."/>
            <person name="Carlson J."/>
            <person name="Chalot M."/>
            <person name="Chapman J."/>
            <person name="Chen G.L."/>
            <person name="Cooper D."/>
            <person name="Coutinho P.M."/>
            <person name="Couturier J."/>
            <person name="Covert S."/>
            <person name="Cronk Q."/>
            <person name="Cunningham R."/>
            <person name="Davis J."/>
            <person name="Degroeve S."/>
            <person name="Dejardin A."/>
            <person name="Depamphilis C."/>
            <person name="Detter J."/>
            <person name="Dirks B."/>
            <person name="Dubchak I."/>
            <person name="Duplessis S."/>
            <person name="Ehlting J."/>
            <person name="Ellis B."/>
            <person name="Gendler K."/>
            <person name="Goodstein D."/>
            <person name="Gribskov M."/>
            <person name="Grimwood J."/>
            <person name="Groover A."/>
            <person name="Gunter L."/>
            <person name="Hamberger B."/>
            <person name="Heinze B."/>
            <person name="Helariutta Y."/>
            <person name="Henrissat B."/>
            <person name="Holligan D."/>
            <person name="Holt R."/>
            <person name="Huang W."/>
            <person name="Islam-Faridi N."/>
            <person name="Jones S."/>
            <person name="Jones-Rhoades M."/>
            <person name="Jorgensen R."/>
            <person name="Joshi C."/>
            <person name="Kangasjarvi J."/>
            <person name="Karlsson J."/>
            <person name="Kelleher C."/>
            <person name="Kirkpatrick R."/>
            <person name="Kirst M."/>
            <person name="Kohler A."/>
            <person name="Kalluri U."/>
            <person name="Larimer F."/>
            <person name="Leebens-Mack J."/>
            <person name="Leple J.C."/>
            <person name="Locascio P."/>
            <person name="Lou Y."/>
            <person name="Lucas S."/>
            <person name="Martin F."/>
            <person name="Montanini B."/>
            <person name="Napoli C."/>
            <person name="Nelson D.R."/>
            <person name="Nelson C."/>
            <person name="Nieminen K."/>
            <person name="Nilsson O."/>
            <person name="Pereda V."/>
            <person name="Peter G."/>
            <person name="Philippe R."/>
            <person name="Pilate G."/>
            <person name="Poliakov A."/>
            <person name="Razumovskaya J."/>
            <person name="Richardson P."/>
            <person name="Rinaldi C."/>
            <person name="Ritland K."/>
            <person name="Rouze P."/>
            <person name="Ryaboy D."/>
            <person name="Schmutz J."/>
            <person name="Schrader J."/>
            <person name="Segerman B."/>
            <person name="Shin H."/>
            <person name="Siddiqui A."/>
            <person name="Sterky F."/>
            <person name="Terry A."/>
            <person name="Tsai C.J."/>
            <person name="Uberbacher E."/>
            <person name="Unneberg P."/>
            <person name="Vahala J."/>
            <person name="Wall K."/>
            <person name="Wessler S."/>
            <person name="Yang G."/>
            <person name="Yin T."/>
            <person name="Douglas C."/>
            <person name="Marra M."/>
            <person name="Sandberg G."/>
            <person name="Van de Peer Y."/>
            <person name="Rokhsar D."/>
        </authorList>
    </citation>
    <scope>NUCLEOTIDE SEQUENCE [LARGE SCALE GENOMIC DNA]</scope>
    <source>
        <strain evidence="2">cv. Nisqually</strain>
    </source>
</reference>
<name>A0A3N7I8B0_POPTR</name>
<organism evidence="1 2">
    <name type="scientific">Populus trichocarpa</name>
    <name type="common">Western balsam poplar</name>
    <name type="synonym">Populus balsamifera subsp. trichocarpa</name>
    <dbReference type="NCBI Taxonomy" id="3694"/>
    <lineage>
        <taxon>Eukaryota</taxon>
        <taxon>Viridiplantae</taxon>
        <taxon>Streptophyta</taxon>
        <taxon>Embryophyta</taxon>
        <taxon>Tracheophyta</taxon>
        <taxon>Spermatophyta</taxon>
        <taxon>Magnoliopsida</taxon>
        <taxon>eudicotyledons</taxon>
        <taxon>Gunneridae</taxon>
        <taxon>Pentapetalae</taxon>
        <taxon>rosids</taxon>
        <taxon>fabids</taxon>
        <taxon>Malpighiales</taxon>
        <taxon>Salicaceae</taxon>
        <taxon>Saliceae</taxon>
        <taxon>Populus</taxon>
    </lineage>
</organism>
<dbReference type="InParanoid" id="A0A3N7I8B0"/>
<keyword evidence="2" id="KW-1185">Reference proteome</keyword>
<sequence>MLCTVVAFEPSYDDSGGFQVKCTYHFKNDHADPCVLHCYFASCYGSLHKRSIHSDHLFLGYDPCLKATKDFWYGKFSEVSVEFSVEDMDNNPLHYCHVRKCGVRQLYTQAENYCDFILPYCKVFAATPTEFRQLVQQFTNAGGRKNLEMP</sequence>
<evidence type="ECO:0000313" key="1">
    <source>
        <dbReference type="EMBL" id="RQP03525.1"/>
    </source>
</evidence>